<dbReference type="RefSeq" id="WP_021686743.1">
    <property type="nucleotide sequence ID" value="NZ_KI260561.1"/>
</dbReference>
<dbReference type="SMART" id="SM01080">
    <property type="entry name" value="CHASE2"/>
    <property type="match status" value="1"/>
</dbReference>
<dbReference type="EMBL" id="AWVH01000005">
    <property type="protein sequence ID" value="ERJ94370.1"/>
    <property type="molecule type" value="Genomic_DNA"/>
</dbReference>
<accession>A0ABN0P1I5</accession>
<dbReference type="SMART" id="SM00044">
    <property type="entry name" value="CYCc"/>
    <property type="match status" value="1"/>
</dbReference>
<dbReference type="InterPro" id="IPR050697">
    <property type="entry name" value="Adenylyl/Guanylyl_Cyclase_3/4"/>
</dbReference>
<gene>
    <name evidence="3" type="ORF">HMPREF9193_00342</name>
</gene>
<keyword evidence="1" id="KW-1133">Transmembrane helix</keyword>
<evidence type="ECO:0000313" key="3">
    <source>
        <dbReference type="EMBL" id="ERJ94370.1"/>
    </source>
</evidence>
<keyword evidence="1" id="KW-0472">Membrane</keyword>
<evidence type="ECO:0000313" key="4">
    <source>
        <dbReference type="Proteomes" id="UP000016649"/>
    </source>
</evidence>
<dbReference type="Gene3D" id="3.30.70.1230">
    <property type="entry name" value="Nucleotide cyclase"/>
    <property type="match status" value="1"/>
</dbReference>
<feature type="transmembrane region" description="Helical" evidence="1">
    <location>
        <begin position="578"/>
        <end position="600"/>
    </location>
</feature>
<dbReference type="InterPro" id="IPR007890">
    <property type="entry name" value="CHASE2"/>
</dbReference>
<dbReference type="InterPro" id="IPR001054">
    <property type="entry name" value="A/G_cyclase"/>
</dbReference>
<feature type="transmembrane region" description="Helical" evidence="1">
    <location>
        <begin position="606"/>
        <end position="626"/>
    </location>
</feature>
<dbReference type="Pfam" id="PF00211">
    <property type="entry name" value="Guanylate_cyc"/>
    <property type="match status" value="1"/>
</dbReference>
<protein>
    <submittedName>
        <fullName evidence="3">Adenylate/guanylate cyclase catalytic domain protein</fullName>
    </submittedName>
</protein>
<dbReference type="Proteomes" id="UP000016649">
    <property type="component" value="Unassembled WGS sequence"/>
</dbReference>
<organism evidence="3 4">
    <name type="scientific">Treponema lecithinolyticum ATCC 700332</name>
    <dbReference type="NCBI Taxonomy" id="1321815"/>
    <lineage>
        <taxon>Bacteria</taxon>
        <taxon>Pseudomonadati</taxon>
        <taxon>Spirochaetota</taxon>
        <taxon>Spirochaetia</taxon>
        <taxon>Spirochaetales</taxon>
        <taxon>Treponemataceae</taxon>
        <taxon>Treponema</taxon>
    </lineage>
</organism>
<sequence>MKNQGKKKASLFFSAAELLICATVVCVLAVMSAAGALEKLELRMYDVLLSVKPEIPQHKDVVIAAIDDAAIGEMGTFPWTRDILADVLIRLKELGAFCTVFDIEYISPSHRGIDPAVENSLPAQFRKTETELSGLMRDFAAALAQGDLPARYAPDTAEDLISSYLEPELRTLQLSAVDKLSRDNDEYFAQAIHFFANTWLTINAGDVGIDVSEELKNYVRERFLLKNVTEPAGLIARENDLFFSKQHTQHKMTPALLVLMQQARGAGFTNIILDSDGTRRRIELLHETDGLYIPQLVFAPLLDVLQTHTLIRTPRALIVKQALFPGENVRRNISVPLDSNGRMLINWVPTAFRNSFKNESVLFLCDLDKKERTLIDILHTIGNFRLGKNGRMLSYYDAAQYLSAVYDDLQSTKTALVENVDSEIPAENYANYFERRSLFFQECAELTDPSYEREILATLDEIRTAENAAEIEDISLSVSDKFAKFASYLGEYNALFDELSAVYDNAFCIIGHTASNSTDLGTTPFERQYPNIGTHANVFNTIINESFIVPVPSYFGFILTAVLIFIVVLFARRLPVSALNIIGAAGIIAVPLASFILIRFNIYSAPVAPFLTVVLCYVGASLYRFASAEKDKAFLRRAFSTYLSEDVVAEIVSDPSKLSLGGKEKNITALFTDIKSFSTLSEKLSAERLVAVLNDYLTALSNIILEHKGTIDKYIGDAIVSFFGAPVDLEDHAYQACLTAVRMKKAEQALNEQLSEQGKLPMLLHTRIGINTGTMVVGNMGTDMKMNYTIMGNDVNLAARLEGVNKVYGSWILISESTWNAANAGKNEGKLLARRLDRVRVVGIEKPVRLYNLVGLKSELDGAYIECVNVFHNALECYEQKDFVQAKALFQKALALMPDDGPSSVFAARCDEFIKKGVGQNWDGVLTMTTK</sequence>
<dbReference type="Pfam" id="PF05226">
    <property type="entry name" value="CHASE2"/>
    <property type="match status" value="2"/>
</dbReference>
<dbReference type="PANTHER" id="PTHR43081:SF1">
    <property type="entry name" value="ADENYLATE CYCLASE, TERMINAL-DIFFERENTIATION SPECIFIC"/>
    <property type="match status" value="1"/>
</dbReference>
<comment type="caution">
    <text evidence="3">The sequence shown here is derived from an EMBL/GenBank/DDBJ whole genome shotgun (WGS) entry which is preliminary data.</text>
</comment>
<keyword evidence="1" id="KW-0812">Transmembrane</keyword>
<dbReference type="CDD" id="cd07302">
    <property type="entry name" value="CHD"/>
    <property type="match status" value="1"/>
</dbReference>
<dbReference type="InterPro" id="IPR029787">
    <property type="entry name" value="Nucleotide_cyclase"/>
</dbReference>
<dbReference type="PROSITE" id="PS50125">
    <property type="entry name" value="GUANYLATE_CYCLASE_2"/>
    <property type="match status" value="1"/>
</dbReference>
<keyword evidence="4" id="KW-1185">Reference proteome</keyword>
<name>A0ABN0P1I5_TRELE</name>
<proteinExistence type="predicted"/>
<dbReference type="SUPFAM" id="SSF55073">
    <property type="entry name" value="Nucleotide cyclase"/>
    <property type="match status" value="1"/>
</dbReference>
<evidence type="ECO:0000259" key="2">
    <source>
        <dbReference type="PROSITE" id="PS50125"/>
    </source>
</evidence>
<evidence type="ECO:0000256" key="1">
    <source>
        <dbReference type="SAM" id="Phobius"/>
    </source>
</evidence>
<reference evidence="3 4" key="1">
    <citation type="submission" date="2013-08" db="EMBL/GenBank/DDBJ databases">
        <authorList>
            <person name="Weinstock G."/>
            <person name="Sodergren E."/>
            <person name="Wylie T."/>
            <person name="Fulton L."/>
            <person name="Fulton R."/>
            <person name="Fronick C."/>
            <person name="O'Laughlin M."/>
            <person name="Godfrey J."/>
            <person name="Miner T."/>
            <person name="Herter B."/>
            <person name="Appelbaum E."/>
            <person name="Cordes M."/>
            <person name="Lek S."/>
            <person name="Wollam A."/>
            <person name="Pepin K.H."/>
            <person name="Palsikar V.B."/>
            <person name="Mitreva M."/>
            <person name="Wilson R.K."/>
        </authorList>
    </citation>
    <scope>NUCLEOTIDE SEQUENCE [LARGE SCALE GENOMIC DNA]</scope>
    <source>
        <strain evidence="3 4">ATCC 700332</strain>
    </source>
</reference>
<dbReference type="PANTHER" id="PTHR43081">
    <property type="entry name" value="ADENYLATE CYCLASE, TERMINAL-DIFFERENTIATION SPECIFIC-RELATED"/>
    <property type="match status" value="1"/>
</dbReference>
<feature type="transmembrane region" description="Helical" evidence="1">
    <location>
        <begin position="551"/>
        <end position="571"/>
    </location>
</feature>
<feature type="domain" description="Guanylate cyclase" evidence="2">
    <location>
        <begin position="668"/>
        <end position="802"/>
    </location>
</feature>